<protein>
    <submittedName>
        <fullName evidence="2">DUF1176 domain-containing protein</fullName>
    </submittedName>
</protein>
<keyword evidence="3" id="KW-1185">Reference proteome</keyword>
<gene>
    <name evidence="2" type="ORF">EI547_01125</name>
</gene>
<name>A0ABR9FTT6_9GAMM</name>
<proteinExistence type="predicted"/>
<feature type="signal peptide" evidence="1">
    <location>
        <begin position="1"/>
        <end position="25"/>
    </location>
</feature>
<evidence type="ECO:0000313" key="3">
    <source>
        <dbReference type="Proteomes" id="UP001645038"/>
    </source>
</evidence>
<keyword evidence="1" id="KW-0732">Signal</keyword>
<sequence length="179" mass="19441">MMLRSLGWMTAAAMGLSIGFASAHAGAEPASEEASTMPEAVAAQVSATCASIDESLGIAPQHYAIDDEIGGDLWLVPCNAGAYQISYEAIYQPEDAEPRKLLFALWRDGSWTGTELLFNPEFDPETGVLTDQYKDRGAGGCGGERTWQWQDGNFRLTEYRAVEACEDEASEFPVVFEAE</sequence>
<evidence type="ECO:0000313" key="2">
    <source>
        <dbReference type="EMBL" id="MBE0462061.1"/>
    </source>
</evidence>
<reference evidence="2 3" key="1">
    <citation type="submission" date="2020-07" db="EMBL/GenBank/DDBJ databases">
        <title>Halophilic bacteria isolated from french cheeses.</title>
        <authorList>
            <person name="Kothe C.I."/>
            <person name="Farah-Kraiem B."/>
            <person name="Renault P."/>
            <person name="Dridi B."/>
        </authorList>
    </citation>
    <scope>NUCLEOTIDE SEQUENCE [LARGE SCALE GENOMIC DNA]</scope>
    <source>
        <strain evidence="2 3">FME20</strain>
    </source>
</reference>
<dbReference type="RefSeq" id="WP_192536584.1">
    <property type="nucleotide sequence ID" value="NZ_JABUZA010000004.1"/>
</dbReference>
<organism evidence="2 3">
    <name type="scientific">Halomonas colorata</name>
    <dbReference type="NCBI Taxonomy" id="2742615"/>
    <lineage>
        <taxon>Bacteria</taxon>
        <taxon>Pseudomonadati</taxon>
        <taxon>Pseudomonadota</taxon>
        <taxon>Gammaproteobacteria</taxon>
        <taxon>Oceanospirillales</taxon>
        <taxon>Halomonadaceae</taxon>
        <taxon>Halomonas</taxon>
    </lineage>
</organism>
<dbReference type="EMBL" id="RRZB01000002">
    <property type="protein sequence ID" value="MBE0462061.1"/>
    <property type="molecule type" value="Genomic_DNA"/>
</dbReference>
<evidence type="ECO:0000256" key="1">
    <source>
        <dbReference type="SAM" id="SignalP"/>
    </source>
</evidence>
<comment type="caution">
    <text evidence="2">The sequence shown here is derived from an EMBL/GenBank/DDBJ whole genome shotgun (WGS) entry which is preliminary data.</text>
</comment>
<accession>A0ABR9FTT6</accession>
<dbReference type="Proteomes" id="UP001645038">
    <property type="component" value="Unassembled WGS sequence"/>
</dbReference>
<dbReference type="InterPro" id="IPR009560">
    <property type="entry name" value="DUF1176"/>
</dbReference>
<feature type="chain" id="PRO_5047524691" evidence="1">
    <location>
        <begin position="26"/>
        <end position="179"/>
    </location>
</feature>
<dbReference type="Pfam" id="PF06674">
    <property type="entry name" value="DUF1176"/>
    <property type="match status" value="1"/>
</dbReference>